<dbReference type="PANTHER" id="PTHR35807">
    <property type="entry name" value="TRANSCRIPTIONAL REGULATOR REDD-RELATED"/>
    <property type="match status" value="1"/>
</dbReference>
<evidence type="ECO:0000259" key="7">
    <source>
        <dbReference type="PROSITE" id="PS51755"/>
    </source>
</evidence>
<dbReference type="OrthoDB" id="581105at2"/>
<evidence type="ECO:0000256" key="6">
    <source>
        <dbReference type="PROSITE-ProRule" id="PRU01091"/>
    </source>
</evidence>
<dbReference type="Pfam" id="PF00486">
    <property type="entry name" value="Trans_reg_C"/>
    <property type="match status" value="1"/>
</dbReference>
<dbReference type="SUPFAM" id="SSF46894">
    <property type="entry name" value="C-terminal effector domain of the bipartite response regulators"/>
    <property type="match status" value="1"/>
</dbReference>
<evidence type="ECO:0000256" key="2">
    <source>
        <dbReference type="ARBA" id="ARBA00023012"/>
    </source>
</evidence>
<dbReference type="Pfam" id="PF13424">
    <property type="entry name" value="TPR_12"/>
    <property type="match status" value="2"/>
</dbReference>
<evidence type="ECO:0000256" key="5">
    <source>
        <dbReference type="ARBA" id="ARBA00023163"/>
    </source>
</evidence>
<dbReference type="SMART" id="SM00028">
    <property type="entry name" value="TPR"/>
    <property type="match status" value="7"/>
</dbReference>
<dbReference type="Gene3D" id="1.10.10.10">
    <property type="entry name" value="Winged helix-like DNA-binding domain superfamily/Winged helix DNA-binding domain"/>
    <property type="match status" value="2"/>
</dbReference>
<evidence type="ECO:0000256" key="4">
    <source>
        <dbReference type="ARBA" id="ARBA00023125"/>
    </source>
</evidence>
<feature type="DNA-binding region" description="OmpR/PhoB-type" evidence="6">
    <location>
        <begin position="12"/>
        <end position="107"/>
    </location>
</feature>
<dbReference type="SMART" id="SM01043">
    <property type="entry name" value="BTAD"/>
    <property type="match status" value="1"/>
</dbReference>
<dbReference type="SUPFAM" id="SSF52540">
    <property type="entry name" value="P-loop containing nucleoside triphosphate hydrolases"/>
    <property type="match status" value="1"/>
</dbReference>
<dbReference type="InterPro" id="IPR011990">
    <property type="entry name" value="TPR-like_helical_dom_sf"/>
</dbReference>
<comment type="caution">
    <text evidence="8">The sequence shown here is derived from an EMBL/GenBank/DDBJ whole genome shotgun (WGS) entry which is preliminary data.</text>
</comment>
<dbReference type="PRINTS" id="PR00364">
    <property type="entry name" value="DISEASERSIST"/>
</dbReference>
<dbReference type="Proteomes" id="UP000325849">
    <property type="component" value="Unassembled WGS sequence"/>
</dbReference>
<accession>A0A5N8VK03</accession>
<dbReference type="InterPro" id="IPR036388">
    <property type="entry name" value="WH-like_DNA-bd_sf"/>
</dbReference>
<dbReference type="PANTHER" id="PTHR35807:SF1">
    <property type="entry name" value="TRANSCRIPTIONAL REGULATOR REDD"/>
    <property type="match status" value="1"/>
</dbReference>
<dbReference type="InterPro" id="IPR019734">
    <property type="entry name" value="TPR_rpt"/>
</dbReference>
<feature type="domain" description="OmpR/PhoB-type" evidence="7">
    <location>
        <begin position="12"/>
        <end position="107"/>
    </location>
</feature>
<dbReference type="GO" id="GO:0043531">
    <property type="term" value="F:ADP binding"/>
    <property type="evidence" value="ECO:0007669"/>
    <property type="project" value="InterPro"/>
</dbReference>
<dbReference type="EMBL" id="VJZD01000146">
    <property type="protein sequence ID" value="MPY35176.1"/>
    <property type="molecule type" value="Genomic_DNA"/>
</dbReference>
<sequence length="1113" mass="120040">MVRTELVPSPSSGAPGAGNSFGILGTLAVRVAGKEVVVDSGKLRVLLAALLLRAGSVVDNDRLAEWLWDERQPSNPRGTLHTYVRRLRMLLGDDLVETAAGGYRIDVAEEELDLTRFRGLVRLAQRTETPEERTRLLAEALSAWRGAPLADIPSDALRRDESPALEDERLGALEAYFETELHLGRHAQLVKELRTAAMDNPLRENFWSLLMLALYRSGRQAEALDVYQQARRELVEQLGVEPGERLRTLHAGILESDPALAAPHGPRLGAVTVPAQLPPLALGFVGRDDVVDRIEAMLPPVSDRTGVPVVVLSGPPGVGKTALAVWLGSRVRGAFPDGQLYVNLRGYEQGGAHTPLPPDQVLSQFLRSLGVPAQQIPVDPVEQANLFRSKLTGKSVLVVLDNASGVEQVLPLIPGDPGCSVLITSRRQLRSLAVTHGAQVVRVGTLSEQESADLVTGMMRQAAVAIEPDVVREVAALCSYLPLALRIAAANLIGAPGGQTEDYLESLRRGNRLAALSVDGDTTSAVSTAIALSYDALTPDDRAVFRLAGLFPGSDFTPAAVSVLADISEAQARTGLSRLETASLLQQPAPGRYQFHDLLREYAQDRALAEHGARERAEALERLGQWYLAGACAAADVLYSEFVRLAQPERPRATFEVPQFPNESHAMAWLLAERRNLMVCVRHFGTHGPYHLSWHLADALRGFFWTGKYRTEWRETTGVGLSAAETLHDERGIASMHRSLANLHNTLGDYERAIAHQEKSLALHDRLGMAEEVAATLNNMSLAHLSLGRGEQALRAARRALDAAHTLRSPRLEASTQGLLGFIHWTRGDMARATECLTASLATASDLGLHHISSYSLRNLGLVRQATGEPAEARSCFTRALKASESIDSSYDRSISLYGLALVDLDIGRYESALDSAQRALSSFQECGDRTYEVETLCLLSAIGAGLGSPAESARHAAAALDGARQIGYVDGEAYALARMAVTEGLLGGRNAARYAEEARLLAEGSVNHIARSKILLELAPLHLGLDDPRRAEECARGAIALSQPTAQRLNIARAKHVLGAVAAADGDDARARAYWTEALEAFTEIGVAEADDVRARLGIPSAARPPLGRATS</sequence>
<dbReference type="CDD" id="cd15831">
    <property type="entry name" value="BTAD"/>
    <property type="match status" value="1"/>
</dbReference>
<organism evidence="8 9">
    <name type="scientific">Streptomyces adustus</name>
    <dbReference type="NCBI Taxonomy" id="1609272"/>
    <lineage>
        <taxon>Bacteria</taxon>
        <taxon>Bacillati</taxon>
        <taxon>Actinomycetota</taxon>
        <taxon>Actinomycetes</taxon>
        <taxon>Kitasatosporales</taxon>
        <taxon>Streptomycetaceae</taxon>
        <taxon>Streptomyces</taxon>
    </lineage>
</organism>
<dbReference type="SUPFAM" id="SSF48452">
    <property type="entry name" value="TPR-like"/>
    <property type="match status" value="3"/>
</dbReference>
<keyword evidence="5" id="KW-0804">Transcription</keyword>
<gene>
    <name evidence="8" type="ORF">FNH09_29215</name>
</gene>
<name>A0A5N8VK03_9ACTN</name>
<dbReference type="InterPro" id="IPR001867">
    <property type="entry name" value="OmpR/PhoB-type_DNA-bd"/>
</dbReference>
<protein>
    <submittedName>
        <fullName evidence="8">Tetratricopeptide repeat protein</fullName>
    </submittedName>
</protein>
<dbReference type="GO" id="GO:0000160">
    <property type="term" value="P:phosphorelay signal transduction system"/>
    <property type="evidence" value="ECO:0007669"/>
    <property type="project" value="UniProtKB-KW"/>
</dbReference>
<reference evidence="8 9" key="1">
    <citation type="submission" date="2019-07" db="EMBL/GenBank/DDBJ databases">
        <title>New species of Amycolatopsis and Streptomyces.</title>
        <authorList>
            <person name="Duangmal K."/>
            <person name="Teo W.F.A."/>
            <person name="Lipun K."/>
        </authorList>
    </citation>
    <scope>NUCLEOTIDE SEQUENCE [LARGE SCALE GENOMIC DNA]</scope>
    <source>
        <strain evidence="8 9">NBRC 109810</strain>
    </source>
</reference>
<evidence type="ECO:0000256" key="1">
    <source>
        <dbReference type="ARBA" id="ARBA00005820"/>
    </source>
</evidence>
<dbReference type="InterPro" id="IPR005158">
    <property type="entry name" value="BTAD"/>
</dbReference>
<dbReference type="Gene3D" id="1.25.40.10">
    <property type="entry name" value="Tetratricopeptide repeat domain"/>
    <property type="match status" value="3"/>
</dbReference>
<dbReference type="GO" id="GO:0003677">
    <property type="term" value="F:DNA binding"/>
    <property type="evidence" value="ECO:0007669"/>
    <property type="project" value="UniProtKB-UniRule"/>
</dbReference>
<keyword evidence="2" id="KW-0902">Two-component regulatory system</keyword>
<dbReference type="RefSeq" id="WP_152892913.1">
    <property type="nucleotide sequence ID" value="NZ_JBHJTU010000032.1"/>
</dbReference>
<evidence type="ECO:0000256" key="3">
    <source>
        <dbReference type="ARBA" id="ARBA00023015"/>
    </source>
</evidence>
<dbReference type="InterPro" id="IPR051677">
    <property type="entry name" value="AfsR-DnrI-RedD_regulator"/>
</dbReference>
<dbReference type="PROSITE" id="PS51755">
    <property type="entry name" value="OMPR_PHOB"/>
    <property type="match status" value="1"/>
</dbReference>
<dbReference type="SMART" id="SM00862">
    <property type="entry name" value="Trans_reg_C"/>
    <property type="match status" value="1"/>
</dbReference>
<comment type="similarity">
    <text evidence="1">Belongs to the AfsR/DnrI/RedD regulatory family.</text>
</comment>
<dbReference type="InterPro" id="IPR027417">
    <property type="entry name" value="P-loop_NTPase"/>
</dbReference>
<keyword evidence="3" id="KW-0805">Transcription regulation</keyword>
<proteinExistence type="inferred from homology"/>
<dbReference type="GO" id="GO:0006355">
    <property type="term" value="P:regulation of DNA-templated transcription"/>
    <property type="evidence" value="ECO:0007669"/>
    <property type="project" value="InterPro"/>
</dbReference>
<dbReference type="Pfam" id="PF03704">
    <property type="entry name" value="BTAD"/>
    <property type="match status" value="1"/>
</dbReference>
<dbReference type="AlphaFoldDB" id="A0A5N8VK03"/>
<dbReference type="InterPro" id="IPR016032">
    <property type="entry name" value="Sig_transdc_resp-reg_C-effctor"/>
</dbReference>
<evidence type="ECO:0000313" key="9">
    <source>
        <dbReference type="Proteomes" id="UP000325849"/>
    </source>
</evidence>
<keyword evidence="4 6" id="KW-0238">DNA-binding</keyword>
<dbReference type="Gene3D" id="3.40.50.300">
    <property type="entry name" value="P-loop containing nucleotide triphosphate hydrolases"/>
    <property type="match status" value="1"/>
</dbReference>
<evidence type="ECO:0000313" key="8">
    <source>
        <dbReference type="EMBL" id="MPY35176.1"/>
    </source>
</evidence>
<keyword evidence="9" id="KW-1185">Reference proteome</keyword>